<accession>A0A9X6SSB6</accession>
<reference evidence="2 3" key="1">
    <citation type="submission" date="2017-09" db="EMBL/GenBank/DDBJ databases">
        <title>Large-scale bioinformatics analysis of Bacillus genomes uncovers conserved roles of natural products in bacterial physiology.</title>
        <authorList>
            <consortium name="Agbiome Team Llc"/>
            <person name="Bleich R.M."/>
            <person name="Grubbs K.J."/>
            <person name="Santa Maria K.C."/>
            <person name="Allen S.E."/>
            <person name="Farag S."/>
            <person name="Shank E.A."/>
            <person name="Bowers A."/>
        </authorList>
    </citation>
    <scope>NUCLEOTIDE SEQUENCE [LARGE SCALE GENOMIC DNA]</scope>
    <source>
        <strain evidence="2 3">AFS092789</strain>
    </source>
</reference>
<evidence type="ECO:0000313" key="2">
    <source>
        <dbReference type="EMBL" id="PDZ94285.1"/>
    </source>
</evidence>
<dbReference type="Gene3D" id="3.40.630.30">
    <property type="match status" value="1"/>
</dbReference>
<dbReference type="PROSITE" id="PS51186">
    <property type="entry name" value="GNAT"/>
    <property type="match status" value="1"/>
</dbReference>
<protein>
    <recommendedName>
        <fullName evidence="1">N-acetyltransferase domain-containing protein</fullName>
    </recommendedName>
</protein>
<dbReference type="InterPro" id="IPR000182">
    <property type="entry name" value="GNAT_dom"/>
</dbReference>
<dbReference type="InterPro" id="IPR016181">
    <property type="entry name" value="Acyl_CoA_acyltransferase"/>
</dbReference>
<evidence type="ECO:0000313" key="3">
    <source>
        <dbReference type="Proteomes" id="UP000219922"/>
    </source>
</evidence>
<dbReference type="Proteomes" id="UP000219922">
    <property type="component" value="Unassembled WGS sequence"/>
</dbReference>
<name>A0A9X6SSB6_BACCE</name>
<sequence length="120" mass="14560">MLKKENYQSTGIHLLADGKEERYTYIDNENEIGKVHLYISEQSLFIDLFEVFEPYRRKGWGTKFITELFSYFPQINKIWGMSEEEKLDNFWYKQNGFHFTGEGHDEYEGYFFFEIHKPLC</sequence>
<organism evidence="2 3">
    <name type="scientific">Bacillus cereus</name>
    <dbReference type="NCBI Taxonomy" id="1396"/>
    <lineage>
        <taxon>Bacteria</taxon>
        <taxon>Bacillati</taxon>
        <taxon>Bacillota</taxon>
        <taxon>Bacilli</taxon>
        <taxon>Bacillales</taxon>
        <taxon>Bacillaceae</taxon>
        <taxon>Bacillus</taxon>
        <taxon>Bacillus cereus group</taxon>
    </lineage>
</organism>
<dbReference type="AlphaFoldDB" id="A0A9X6SSB6"/>
<comment type="caution">
    <text evidence="2">The sequence shown here is derived from an EMBL/GenBank/DDBJ whole genome shotgun (WGS) entry which is preliminary data.</text>
</comment>
<dbReference type="GO" id="GO:0016747">
    <property type="term" value="F:acyltransferase activity, transferring groups other than amino-acyl groups"/>
    <property type="evidence" value="ECO:0007669"/>
    <property type="project" value="InterPro"/>
</dbReference>
<dbReference type="EMBL" id="NVMX01000221">
    <property type="protein sequence ID" value="PDZ94285.1"/>
    <property type="molecule type" value="Genomic_DNA"/>
</dbReference>
<proteinExistence type="predicted"/>
<dbReference type="RefSeq" id="WP_098007126.1">
    <property type="nucleotide sequence ID" value="NZ_NUJB01000045.1"/>
</dbReference>
<evidence type="ECO:0000259" key="1">
    <source>
        <dbReference type="PROSITE" id="PS51186"/>
    </source>
</evidence>
<gene>
    <name evidence="2" type="ORF">CON36_34550</name>
</gene>
<feature type="domain" description="N-acetyltransferase" evidence="1">
    <location>
        <begin position="1"/>
        <end position="120"/>
    </location>
</feature>
<dbReference type="SUPFAM" id="SSF55729">
    <property type="entry name" value="Acyl-CoA N-acyltransferases (Nat)"/>
    <property type="match status" value="1"/>
</dbReference>